<dbReference type="InterPro" id="IPR002173">
    <property type="entry name" value="Carboh/pur_kinase_PfkB_CS"/>
</dbReference>
<dbReference type="SUPFAM" id="SSF53613">
    <property type="entry name" value="Ribokinase-like"/>
    <property type="match status" value="1"/>
</dbReference>
<evidence type="ECO:0000259" key="5">
    <source>
        <dbReference type="Pfam" id="PF00294"/>
    </source>
</evidence>
<feature type="compositionally biased region" description="Basic residues" evidence="4">
    <location>
        <begin position="43"/>
        <end position="53"/>
    </location>
</feature>
<feature type="compositionally biased region" description="Acidic residues" evidence="4">
    <location>
        <begin position="86"/>
        <end position="95"/>
    </location>
</feature>
<dbReference type="InterPro" id="IPR029056">
    <property type="entry name" value="Ribokinase-like"/>
</dbReference>
<feature type="domain" description="Carbohydrate kinase PfkB" evidence="5">
    <location>
        <begin position="127"/>
        <end position="449"/>
    </location>
</feature>
<protein>
    <recommendedName>
        <fullName evidence="5">Carbohydrate kinase PfkB domain-containing protein</fullName>
    </recommendedName>
</protein>
<dbReference type="GO" id="GO:0042793">
    <property type="term" value="P:plastid transcription"/>
    <property type="evidence" value="ECO:0007669"/>
    <property type="project" value="TreeGrafter"/>
</dbReference>
<gene>
    <name evidence="6" type="ORF">KI387_032625</name>
</gene>
<dbReference type="GO" id="GO:0042644">
    <property type="term" value="C:chloroplast nucleoid"/>
    <property type="evidence" value="ECO:0007669"/>
    <property type="project" value="TreeGrafter"/>
</dbReference>
<evidence type="ECO:0000256" key="1">
    <source>
        <dbReference type="ARBA" id="ARBA00010688"/>
    </source>
</evidence>
<dbReference type="Proteomes" id="UP000824469">
    <property type="component" value="Unassembled WGS sequence"/>
</dbReference>
<dbReference type="EMBL" id="JAHRHJ020003813">
    <property type="protein sequence ID" value="KAH9288508.1"/>
    <property type="molecule type" value="Genomic_DNA"/>
</dbReference>
<dbReference type="PROSITE" id="PS00583">
    <property type="entry name" value="PFKB_KINASES_1"/>
    <property type="match status" value="1"/>
</dbReference>
<keyword evidence="3" id="KW-0418">Kinase</keyword>
<evidence type="ECO:0000313" key="6">
    <source>
        <dbReference type="EMBL" id="KAH9288508.1"/>
    </source>
</evidence>
<comment type="similarity">
    <text evidence="1">Belongs to the carbohydrate kinase PfkB family.</text>
</comment>
<sequence>MRKQCMARGLSSNETVTSKADVADVQGAPQGNAVSSSKITAPARKKTVRKKKTEKTSTLIEDSGNDLDVNKRRKKTPKVQDKNLDSDEDNEDDNDTFEYGWPPLVCCFGPAKNEFIPIVMVSERQMDEDIYSTWKSLQWSPPEFARAPGGSPFNVAIALTRLGGRAAFMGKVGDDPVGYWMVQTMNKENVQTRGVKFDPHASTAVSYMKLTCSDGKLGMECVKPCAEDCFISSEIHVDILKEARMFHFNSMALLEQPATTLAAIKISKEFGGVIFFDPNLPIPLWRSRDETRRIIKEAWNEANVIEVTIQELDFLLDYDFFYRKRNYKHQYYSQDHNESKGRRKSYHTTREELSPLWHENIKILFVTDGTLRIHYYTPTFEGEVIGTEDVLVASTTCDRTGSGDAIVAALIRKLTTQPEIYNDQAELERQIRFVICAGIIAQWTTGTIPGFPTESATQELKEQ</sequence>
<keyword evidence="2" id="KW-0808">Transferase</keyword>
<dbReference type="OMA" id="LRIHYYS"/>
<dbReference type="GO" id="GO:0016301">
    <property type="term" value="F:kinase activity"/>
    <property type="evidence" value="ECO:0007669"/>
    <property type="project" value="UniProtKB-KW"/>
</dbReference>
<evidence type="ECO:0000256" key="2">
    <source>
        <dbReference type="ARBA" id="ARBA00022679"/>
    </source>
</evidence>
<dbReference type="InterPro" id="IPR011611">
    <property type="entry name" value="PfkB_dom"/>
</dbReference>
<feature type="non-terminal residue" evidence="6">
    <location>
        <position position="1"/>
    </location>
</feature>
<comment type="caution">
    <text evidence="6">The sequence shown here is derived from an EMBL/GenBank/DDBJ whole genome shotgun (WGS) entry which is preliminary data.</text>
</comment>
<proteinExistence type="inferred from homology"/>
<reference evidence="6 7" key="1">
    <citation type="journal article" date="2021" name="Nat. Plants">
        <title>The Taxus genome provides insights into paclitaxel biosynthesis.</title>
        <authorList>
            <person name="Xiong X."/>
            <person name="Gou J."/>
            <person name="Liao Q."/>
            <person name="Li Y."/>
            <person name="Zhou Q."/>
            <person name="Bi G."/>
            <person name="Li C."/>
            <person name="Du R."/>
            <person name="Wang X."/>
            <person name="Sun T."/>
            <person name="Guo L."/>
            <person name="Liang H."/>
            <person name="Lu P."/>
            <person name="Wu Y."/>
            <person name="Zhang Z."/>
            <person name="Ro D.K."/>
            <person name="Shang Y."/>
            <person name="Huang S."/>
            <person name="Yan J."/>
        </authorList>
    </citation>
    <scope>NUCLEOTIDE SEQUENCE [LARGE SCALE GENOMIC DNA]</scope>
    <source>
        <strain evidence="6">Ta-2019</strain>
    </source>
</reference>
<dbReference type="AlphaFoldDB" id="A0AA38BW25"/>
<dbReference type="PANTHER" id="PTHR43085:SF10">
    <property type="entry name" value="FRUCTOKINASE-LIKE 1, CHLOROPLASTIC"/>
    <property type="match status" value="1"/>
</dbReference>
<dbReference type="GO" id="GO:0009658">
    <property type="term" value="P:chloroplast organization"/>
    <property type="evidence" value="ECO:0007669"/>
    <property type="project" value="TreeGrafter"/>
</dbReference>
<accession>A0AA38BW25</accession>
<dbReference type="PANTHER" id="PTHR43085">
    <property type="entry name" value="HEXOKINASE FAMILY MEMBER"/>
    <property type="match status" value="1"/>
</dbReference>
<evidence type="ECO:0000256" key="3">
    <source>
        <dbReference type="ARBA" id="ARBA00022777"/>
    </source>
</evidence>
<evidence type="ECO:0000313" key="7">
    <source>
        <dbReference type="Proteomes" id="UP000824469"/>
    </source>
</evidence>
<dbReference type="Gene3D" id="3.40.1190.20">
    <property type="match status" value="1"/>
</dbReference>
<dbReference type="InterPro" id="IPR050306">
    <property type="entry name" value="PfkB_Carbo_kinase"/>
</dbReference>
<keyword evidence="7" id="KW-1185">Reference proteome</keyword>
<name>A0AA38BW25_TAXCH</name>
<feature type="region of interest" description="Disordered" evidence="4">
    <location>
        <begin position="1"/>
        <end position="95"/>
    </location>
</feature>
<organism evidence="6 7">
    <name type="scientific">Taxus chinensis</name>
    <name type="common">Chinese yew</name>
    <name type="synonym">Taxus wallichiana var. chinensis</name>
    <dbReference type="NCBI Taxonomy" id="29808"/>
    <lineage>
        <taxon>Eukaryota</taxon>
        <taxon>Viridiplantae</taxon>
        <taxon>Streptophyta</taxon>
        <taxon>Embryophyta</taxon>
        <taxon>Tracheophyta</taxon>
        <taxon>Spermatophyta</taxon>
        <taxon>Pinopsida</taxon>
        <taxon>Pinidae</taxon>
        <taxon>Conifers II</taxon>
        <taxon>Cupressales</taxon>
        <taxon>Taxaceae</taxon>
        <taxon>Taxus</taxon>
    </lineage>
</organism>
<evidence type="ECO:0000256" key="4">
    <source>
        <dbReference type="SAM" id="MobiDB-lite"/>
    </source>
</evidence>
<dbReference type="CDD" id="cd01167">
    <property type="entry name" value="bac_FRK"/>
    <property type="match status" value="1"/>
</dbReference>
<dbReference type="Pfam" id="PF00294">
    <property type="entry name" value="PfkB"/>
    <property type="match status" value="1"/>
</dbReference>